<evidence type="ECO:0000313" key="2">
    <source>
        <dbReference type="EMBL" id="GAA2944176.1"/>
    </source>
</evidence>
<protein>
    <submittedName>
        <fullName evidence="2">Uncharacterized protein</fullName>
    </submittedName>
</protein>
<proteinExistence type="predicted"/>
<feature type="compositionally biased region" description="Basic and acidic residues" evidence="1">
    <location>
        <begin position="1"/>
        <end position="10"/>
    </location>
</feature>
<evidence type="ECO:0000256" key="1">
    <source>
        <dbReference type="SAM" id="MobiDB-lite"/>
    </source>
</evidence>
<name>A0ABN3XBR1_9ACTN</name>
<gene>
    <name evidence="2" type="ORF">GCM10010446_31810</name>
</gene>
<dbReference type="EMBL" id="BAAAUD010000034">
    <property type="protein sequence ID" value="GAA2944176.1"/>
    <property type="molecule type" value="Genomic_DNA"/>
</dbReference>
<keyword evidence="3" id="KW-1185">Reference proteome</keyword>
<accession>A0ABN3XBR1</accession>
<sequence length="67" mass="6942">MQRAVQHRDGVPGQMDTVPAHGRTDQAAARGDLQAGEPVAAETRGPVRGERGVGAARDGVLQDALGR</sequence>
<feature type="region of interest" description="Disordered" evidence="1">
    <location>
        <begin position="1"/>
        <end position="67"/>
    </location>
</feature>
<comment type="caution">
    <text evidence="2">The sequence shown here is derived from an EMBL/GenBank/DDBJ whole genome shotgun (WGS) entry which is preliminary data.</text>
</comment>
<organism evidence="2 3">
    <name type="scientific">Streptomyces enissocaesilis</name>
    <dbReference type="NCBI Taxonomy" id="332589"/>
    <lineage>
        <taxon>Bacteria</taxon>
        <taxon>Bacillati</taxon>
        <taxon>Actinomycetota</taxon>
        <taxon>Actinomycetes</taxon>
        <taxon>Kitasatosporales</taxon>
        <taxon>Streptomycetaceae</taxon>
        <taxon>Streptomyces</taxon>
        <taxon>Streptomyces rochei group</taxon>
    </lineage>
</organism>
<evidence type="ECO:0000313" key="3">
    <source>
        <dbReference type="Proteomes" id="UP001500403"/>
    </source>
</evidence>
<reference evidence="2 3" key="1">
    <citation type="journal article" date="2019" name="Int. J. Syst. Evol. Microbiol.">
        <title>The Global Catalogue of Microorganisms (GCM) 10K type strain sequencing project: providing services to taxonomists for standard genome sequencing and annotation.</title>
        <authorList>
            <consortium name="The Broad Institute Genomics Platform"/>
            <consortium name="The Broad Institute Genome Sequencing Center for Infectious Disease"/>
            <person name="Wu L."/>
            <person name="Ma J."/>
        </authorList>
    </citation>
    <scope>NUCLEOTIDE SEQUENCE [LARGE SCALE GENOMIC DNA]</scope>
    <source>
        <strain evidence="2 3">JCM 9088</strain>
    </source>
</reference>
<dbReference type="Proteomes" id="UP001500403">
    <property type="component" value="Unassembled WGS sequence"/>
</dbReference>